<dbReference type="Proteomes" id="UP001176941">
    <property type="component" value="Chromosome 24"/>
</dbReference>
<organism evidence="2 3">
    <name type="scientific">Rangifer tarandus platyrhynchus</name>
    <name type="common">Svalbard reindeer</name>
    <dbReference type="NCBI Taxonomy" id="3082113"/>
    <lineage>
        <taxon>Eukaryota</taxon>
        <taxon>Metazoa</taxon>
        <taxon>Chordata</taxon>
        <taxon>Craniata</taxon>
        <taxon>Vertebrata</taxon>
        <taxon>Euteleostomi</taxon>
        <taxon>Mammalia</taxon>
        <taxon>Eutheria</taxon>
        <taxon>Laurasiatheria</taxon>
        <taxon>Artiodactyla</taxon>
        <taxon>Ruminantia</taxon>
        <taxon>Pecora</taxon>
        <taxon>Cervidae</taxon>
        <taxon>Odocoileinae</taxon>
        <taxon>Rangifer</taxon>
    </lineage>
</organism>
<keyword evidence="3" id="KW-1185">Reference proteome</keyword>
<evidence type="ECO:0000313" key="2">
    <source>
        <dbReference type="EMBL" id="CAI9165449.1"/>
    </source>
</evidence>
<dbReference type="EMBL" id="OX459960">
    <property type="protein sequence ID" value="CAI9165449.1"/>
    <property type="molecule type" value="Genomic_DNA"/>
</dbReference>
<sequence>MLHGHFAMSLTFLSPSGGLSILSTLEKRFPGQRNQRWDEEEEDVLAPSGAFAVRDQIPAHPAASLCFLLRCLLLSLPVPVRATPVSVFPANHPSLSQLSLLPQRTPAPASEPCSVPLLLSHRGSLRATAKAPPHSIIPHTEIPVAPVSCGPQLLQCGLR</sequence>
<accession>A0ABN8Z0K0</accession>
<name>A0ABN8Z0K0_RANTA</name>
<evidence type="ECO:0000313" key="3">
    <source>
        <dbReference type="Proteomes" id="UP001176941"/>
    </source>
</evidence>
<reference evidence="2" key="1">
    <citation type="submission" date="2023-04" db="EMBL/GenBank/DDBJ databases">
        <authorList>
            <consortium name="ELIXIR-Norway"/>
        </authorList>
    </citation>
    <scope>NUCLEOTIDE SEQUENCE [LARGE SCALE GENOMIC DNA]</scope>
</reference>
<evidence type="ECO:0000256" key="1">
    <source>
        <dbReference type="SAM" id="SignalP"/>
    </source>
</evidence>
<feature type="signal peptide" evidence="1">
    <location>
        <begin position="1"/>
        <end position="18"/>
    </location>
</feature>
<protein>
    <submittedName>
        <fullName evidence="2">Uncharacterized protein</fullName>
    </submittedName>
</protein>
<feature type="chain" id="PRO_5046183172" evidence="1">
    <location>
        <begin position="19"/>
        <end position="159"/>
    </location>
</feature>
<keyword evidence="1" id="KW-0732">Signal</keyword>
<proteinExistence type="predicted"/>
<gene>
    <name evidence="2" type="ORF">MRATA1EN1_LOCUS14411</name>
</gene>